<dbReference type="Gene3D" id="3.10.20.590">
    <property type="match status" value="1"/>
</dbReference>
<dbReference type="InterPro" id="IPR002300">
    <property type="entry name" value="aa-tRNA-synth_Ia"/>
</dbReference>
<dbReference type="SUPFAM" id="SSF52374">
    <property type="entry name" value="Nucleotidylyl transferase"/>
    <property type="match status" value="1"/>
</dbReference>
<keyword evidence="2 9" id="KW-0963">Cytoplasm</keyword>
<dbReference type="GO" id="GO:0002161">
    <property type="term" value="F:aminoacyl-tRNA deacylase activity"/>
    <property type="evidence" value="ECO:0007669"/>
    <property type="project" value="InterPro"/>
</dbReference>
<reference evidence="15 16" key="1">
    <citation type="journal article" date="2018" name="Aquat. Microb. Ecol.">
        <title>Gammaproteobacterial methanotrophs dominate.</title>
        <authorList>
            <person name="Rissanen A.J."/>
            <person name="Saarenheimo J."/>
            <person name="Tiirola M."/>
            <person name="Peura S."/>
            <person name="Aalto S.L."/>
            <person name="Karvinen A."/>
            <person name="Nykanen H."/>
        </authorList>
    </citation>
    <scope>NUCLEOTIDE SEQUENCE [LARGE SCALE GENOMIC DNA]</scope>
    <source>
        <strain evidence="15">AMbin10</strain>
    </source>
</reference>
<evidence type="ECO:0000256" key="3">
    <source>
        <dbReference type="ARBA" id="ARBA00022598"/>
    </source>
</evidence>
<evidence type="ECO:0000259" key="11">
    <source>
        <dbReference type="Pfam" id="PF00133"/>
    </source>
</evidence>
<gene>
    <name evidence="9" type="primary">leuS</name>
    <name evidence="15" type="ORF">DM484_13805</name>
</gene>
<dbReference type="Gene3D" id="1.10.730.10">
    <property type="entry name" value="Isoleucyl-tRNA Synthetase, Domain 1"/>
    <property type="match status" value="1"/>
</dbReference>
<dbReference type="EMBL" id="QJPH01000328">
    <property type="protein sequence ID" value="PZN77898.1"/>
    <property type="molecule type" value="Genomic_DNA"/>
</dbReference>
<dbReference type="NCBIfam" id="TIGR00396">
    <property type="entry name" value="leuS_bact"/>
    <property type="match status" value="1"/>
</dbReference>
<dbReference type="HAMAP" id="MF_00049_B">
    <property type="entry name" value="Leu_tRNA_synth_B"/>
    <property type="match status" value="1"/>
</dbReference>
<dbReference type="Pfam" id="PF13603">
    <property type="entry name" value="tRNA-synt_1_2"/>
    <property type="match status" value="1"/>
</dbReference>
<dbReference type="InterPro" id="IPR014729">
    <property type="entry name" value="Rossmann-like_a/b/a_fold"/>
</dbReference>
<feature type="domain" description="Leucyl-tRNA synthetase editing" evidence="14">
    <location>
        <begin position="221"/>
        <end position="376"/>
    </location>
</feature>
<keyword evidence="4 9" id="KW-0547">Nucleotide-binding</keyword>
<comment type="caution">
    <text evidence="15">The sequence shown here is derived from an EMBL/GenBank/DDBJ whole genome shotgun (WGS) entry which is preliminary data.</text>
</comment>
<keyword evidence="7 9" id="KW-0030">Aminoacyl-tRNA synthetase</keyword>
<evidence type="ECO:0000256" key="1">
    <source>
        <dbReference type="ARBA" id="ARBA00005594"/>
    </source>
</evidence>
<evidence type="ECO:0000256" key="4">
    <source>
        <dbReference type="ARBA" id="ARBA00022741"/>
    </source>
</evidence>
<dbReference type="GO" id="GO:0004823">
    <property type="term" value="F:leucine-tRNA ligase activity"/>
    <property type="evidence" value="ECO:0007669"/>
    <property type="project" value="UniProtKB-UniRule"/>
</dbReference>
<dbReference type="Pfam" id="PF00133">
    <property type="entry name" value="tRNA-synt_1"/>
    <property type="match status" value="1"/>
</dbReference>
<dbReference type="PANTHER" id="PTHR43740">
    <property type="entry name" value="LEUCYL-TRNA SYNTHETASE"/>
    <property type="match status" value="1"/>
</dbReference>
<dbReference type="CDD" id="cd07958">
    <property type="entry name" value="Anticodon_Ia_Leu_BEm"/>
    <property type="match status" value="1"/>
</dbReference>
<dbReference type="InterPro" id="IPR013155">
    <property type="entry name" value="M/V/L/I-tRNA-synth_anticd-bd"/>
</dbReference>
<evidence type="ECO:0000256" key="2">
    <source>
        <dbReference type="ARBA" id="ARBA00022490"/>
    </source>
</evidence>
<dbReference type="InterPro" id="IPR009008">
    <property type="entry name" value="Val/Leu/Ile-tRNA-synth_edit"/>
</dbReference>
<dbReference type="EC" id="6.1.1.4" evidence="9"/>
<evidence type="ECO:0000256" key="8">
    <source>
        <dbReference type="ARBA" id="ARBA00047469"/>
    </source>
</evidence>
<evidence type="ECO:0000256" key="6">
    <source>
        <dbReference type="ARBA" id="ARBA00022917"/>
    </source>
</evidence>
<evidence type="ECO:0000259" key="14">
    <source>
        <dbReference type="Pfam" id="PF13603"/>
    </source>
</evidence>
<feature type="short sequence motif" description="'HIGH' region" evidence="9">
    <location>
        <begin position="42"/>
        <end position="52"/>
    </location>
</feature>
<evidence type="ECO:0000313" key="15">
    <source>
        <dbReference type="EMBL" id="PZN77898.1"/>
    </source>
</evidence>
<dbReference type="FunFam" id="2.20.28.290:FF:000001">
    <property type="entry name" value="Leucine--tRNA ligase"/>
    <property type="match status" value="1"/>
</dbReference>
<evidence type="ECO:0000256" key="7">
    <source>
        <dbReference type="ARBA" id="ARBA00023146"/>
    </source>
</evidence>
<dbReference type="FunFam" id="3.10.20.590:FF:000001">
    <property type="entry name" value="Leucine--tRNA ligase"/>
    <property type="match status" value="1"/>
</dbReference>
<dbReference type="InterPro" id="IPR009080">
    <property type="entry name" value="tRNAsynth_Ia_anticodon-bd"/>
</dbReference>
<dbReference type="Pfam" id="PF08264">
    <property type="entry name" value="Anticodon_1"/>
    <property type="match status" value="1"/>
</dbReference>
<dbReference type="Gene3D" id="3.40.50.620">
    <property type="entry name" value="HUPs"/>
    <property type="match status" value="2"/>
</dbReference>
<dbReference type="FunFam" id="3.40.50.620:FF:000124">
    <property type="entry name" value="Leucine--tRNA ligase"/>
    <property type="match status" value="1"/>
</dbReference>
<dbReference type="InterPro" id="IPR001412">
    <property type="entry name" value="aa-tRNA-synth_I_CS"/>
</dbReference>
<feature type="domain" description="Methionyl/Leucyl tRNA synthetase" evidence="13">
    <location>
        <begin position="39"/>
        <end position="171"/>
    </location>
</feature>
<dbReference type="Gene3D" id="2.20.28.290">
    <property type="match status" value="1"/>
</dbReference>
<organism evidence="15 16">
    <name type="scientific">Candidatus Methylumidiphilus alinenensis</name>
    <dbReference type="NCBI Taxonomy" id="2202197"/>
    <lineage>
        <taxon>Bacteria</taxon>
        <taxon>Pseudomonadati</taxon>
        <taxon>Pseudomonadota</taxon>
        <taxon>Gammaproteobacteria</taxon>
        <taxon>Methylococcales</taxon>
        <taxon>Candidatus Methylumidiphilus</taxon>
    </lineage>
</organism>
<dbReference type="PRINTS" id="PR00985">
    <property type="entry name" value="TRNASYNTHLEU"/>
</dbReference>
<comment type="catalytic activity">
    <reaction evidence="8 9">
        <text>tRNA(Leu) + L-leucine + ATP = L-leucyl-tRNA(Leu) + AMP + diphosphate</text>
        <dbReference type="Rhea" id="RHEA:11688"/>
        <dbReference type="Rhea" id="RHEA-COMP:9613"/>
        <dbReference type="Rhea" id="RHEA-COMP:9622"/>
        <dbReference type="ChEBI" id="CHEBI:30616"/>
        <dbReference type="ChEBI" id="CHEBI:33019"/>
        <dbReference type="ChEBI" id="CHEBI:57427"/>
        <dbReference type="ChEBI" id="CHEBI:78442"/>
        <dbReference type="ChEBI" id="CHEBI:78494"/>
        <dbReference type="ChEBI" id="CHEBI:456215"/>
        <dbReference type="EC" id="6.1.1.4"/>
    </reaction>
</comment>
<dbReference type="InterPro" id="IPR002302">
    <property type="entry name" value="Leu-tRNA-ligase"/>
</dbReference>
<keyword evidence="3 9" id="KW-0436">Ligase</keyword>
<evidence type="ECO:0000256" key="10">
    <source>
        <dbReference type="RuleBase" id="RU363035"/>
    </source>
</evidence>
<accession>A0A2W4RDG7</accession>
<proteinExistence type="inferred from homology"/>
<dbReference type="InterPro" id="IPR015413">
    <property type="entry name" value="Methionyl/Leucyl_tRNA_Synth"/>
</dbReference>
<dbReference type="FunFam" id="3.90.740.10:FF:000012">
    <property type="entry name" value="Leucine--tRNA ligase"/>
    <property type="match status" value="1"/>
</dbReference>
<dbReference type="Proteomes" id="UP000249396">
    <property type="component" value="Unassembled WGS sequence"/>
</dbReference>
<evidence type="ECO:0000259" key="13">
    <source>
        <dbReference type="Pfam" id="PF09334"/>
    </source>
</evidence>
<dbReference type="Gene3D" id="3.90.740.10">
    <property type="entry name" value="Valyl/Leucyl/Isoleucyl-tRNA synthetase, editing domain"/>
    <property type="match status" value="1"/>
</dbReference>
<evidence type="ECO:0000256" key="5">
    <source>
        <dbReference type="ARBA" id="ARBA00022840"/>
    </source>
</evidence>
<comment type="similarity">
    <text evidence="1 9 10">Belongs to the class-I aminoacyl-tRNA synthetase family.</text>
</comment>
<keyword evidence="6 9" id="KW-0648">Protein biosynthesis</keyword>
<dbReference type="InterPro" id="IPR025709">
    <property type="entry name" value="Leu_tRNA-synth_edit"/>
</dbReference>
<dbReference type="GO" id="GO:0006429">
    <property type="term" value="P:leucyl-tRNA aminoacylation"/>
    <property type="evidence" value="ECO:0007669"/>
    <property type="project" value="UniProtKB-UniRule"/>
</dbReference>
<evidence type="ECO:0000256" key="9">
    <source>
        <dbReference type="HAMAP-Rule" id="MF_00049"/>
    </source>
</evidence>
<dbReference type="GO" id="GO:0005524">
    <property type="term" value="F:ATP binding"/>
    <property type="evidence" value="ECO:0007669"/>
    <property type="project" value="UniProtKB-UniRule"/>
</dbReference>
<dbReference type="PROSITE" id="PS00178">
    <property type="entry name" value="AA_TRNA_LIGASE_I"/>
    <property type="match status" value="1"/>
</dbReference>
<dbReference type="FunFam" id="3.40.50.620:FF:000003">
    <property type="entry name" value="Leucine--tRNA ligase"/>
    <property type="match status" value="1"/>
</dbReference>
<dbReference type="AlphaFoldDB" id="A0A2W4RDG7"/>
<keyword evidence="5 9" id="KW-0067">ATP-binding</keyword>
<evidence type="ECO:0000259" key="12">
    <source>
        <dbReference type="Pfam" id="PF08264"/>
    </source>
</evidence>
<feature type="domain" description="Methionyl/Valyl/Leucyl/Isoleucyl-tRNA synthetase anticodon-binding" evidence="12">
    <location>
        <begin position="760"/>
        <end position="899"/>
    </location>
</feature>
<evidence type="ECO:0000313" key="16">
    <source>
        <dbReference type="Proteomes" id="UP000249396"/>
    </source>
</evidence>
<dbReference type="CDD" id="cd00812">
    <property type="entry name" value="LeuRS_core"/>
    <property type="match status" value="1"/>
</dbReference>
<feature type="short sequence motif" description="'KMSKS' region" evidence="9">
    <location>
        <begin position="670"/>
        <end position="674"/>
    </location>
</feature>
<comment type="subcellular location">
    <subcellularLocation>
        <location evidence="9">Cytoplasm</location>
    </subcellularLocation>
</comment>
<protein>
    <recommendedName>
        <fullName evidence="9">Leucine--tRNA ligase</fullName>
        <ecNumber evidence="9">6.1.1.4</ecNumber>
    </recommendedName>
    <alternativeName>
        <fullName evidence="9">Leucyl-tRNA synthetase</fullName>
        <shortName evidence="9">LeuRS</shortName>
    </alternativeName>
</protein>
<dbReference type="FunFam" id="1.10.730.10:FF:000002">
    <property type="entry name" value="Leucine--tRNA ligase"/>
    <property type="match status" value="1"/>
</dbReference>
<name>A0A2W4RDG7_9GAMM</name>
<dbReference type="GO" id="GO:0005829">
    <property type="term" value="C:cytosol"/>
    <property type="evidence" value="ECO:0007669"/>
    <property type="project" value="TreeGrafter"/>
</dbReference>
<dbReference type="PANTHER" id="PTHR43740:SF2">
    <property type="entry name" value="LEUCINE--TRNA LIGASE, MITOCHONDRIAL"/>
    <property type="match status" value="1"/>
</dbReference>
<dbReference type="Pfam" id="PF09334">
    <property type="entry name" value="tRNA-synt_1g"/>
    <property type="match status" value="1"/>
</dbReference>
<feature type="domain" description="Aminoacyl-tRNA synthetase class Ia" evidence="11">
    <location>
        <begin position="669"/>
        <end position="709"/>
    </location>
</feature>
<feature type="binding site" evidence="9">
    <location>
        <position position="673"/>
    </location>
    <ligand>
        <name>ATP</name>
        <dbReference type="ChEBI" id="CHEBI:30616"/>
    </ligand>
</feature>
<sequence>MEEIYQPQHIEKEAQQAWSDAQVFKAVEDPTREKYYCLSMFPYPSGRLHMGHVRNYTIGDVISRYQRMQGKNVLQPMGWDAFGLPAENAAMQNNVAPAAWTYANADYMRKQLKALGLAIDWDRELATCRPDYYCWEQWLFTRLFNKGLIYKKTAPVNWDPVDNTVLANEQVIDGRGWRSGALVEKRDIPMYFMRITTYAEELLSELDNLPGWPEQVKTMQRNWIGKSYGCEVHFPIVPPSPLDVSELSHIGEGEVLKVYTTRPDTLMGATYVAVAAEHPLALAAAEDNTEIAAFIEECKQGGTAEADLATMEKKGMSIGRYVIHPLNGEKLPVWVANYVLWGYGEGAVMAVPAHDERDFEFANKYGLPIIQVINRKIVGIGLDAAETLGYGGGSGSGASYGDGSGSGERDMPFDQKYWQDWYALKDEWMILVNSGKYDGLGVQQAFDAIAADLEAKGLGQKRTQFRLRDWGISRQRYWGCPVPIIHCPICGDVPVPEDQLPVVLPEHVTLDIGSPLKKMPQWYQTTCPQCGAAAERETDTFDTFVESSWYYARYACPDASTSMLDERANYWLPVDQYIGGIEHAILHLLYARFFHKLMRDEGLAPGNEPFKNLLTQGMVVAPTFYRESADGKKHYYNPAEVDLHTDERGRPVSAALKTDGQSVVIGAIEKMAKSKNNGVDPQSLIDQYGADTARLFMMFAAPPEQSLEWSDTGVEGAYRFLKRLWTRLASNVNGSFSVFPDRGVLRVDDWVTFPLEDKHREARRTIHLTLKQANFDFAKHQFNTVVSAAMKILNVLADDKGFWNGDLLQGQPERLAAFQKSAAVVAFDGYSIVTRLLYPIAPHICHALWAQLQPEVDILEAGWPNEDEAALVQESLELVVQVNGKLRGKITVPVTASKEAIEATALLDEAVQRFVEGKTPKKVIVIPGKLVNIVI</sequence>
<dbReference type="SUPFAM" id="SSF47323">
    <property type="entry name" value="Anticodon-binding domain of a subclass of class I aminoacyl-tRNA synthetases"/>
    <property type="match status" value="1"/>
</dbReference>
<dbReference type="SUPFAM" id="SSF50677">
    <property type="entry name" value="ValRS/IleRS/LeuRS editing domain"/>
    <property type="match status" value="1"/>
</dbReference>